<evidence type="ECO:0000313" key="1">
    <source>
        <dbReference type="EMBL" id="KAG8239701.1"/>
    </source>
</evidence>
<gene>
    <name evidence="1" type="ORF">J437_LFUL019392</name>
</gene>
<proteinExistence type="predicted"/>
<reference evidence="1" key="1">
    <citation type="submission" date="2013-04" db="EMBL/GenBank/DDBJ databases">
        <authorList>
            <person name="Qu J."/>
            <person name="Murali S.C."/>
            <person name="Bandaranaike D."/>
            <person name="Bellair M."/>
            <person name="Blankenburg K."/>
            <person name="Chao H."/>
            <person name="Dinh H."/>
            <person name="Doddapaneni H."/>
            <person name="Downs B."/>
            <person name="Dugan-Rocha S."/>
            <person name="Elkadiri S."/>
            <person name="Gnanaolivu R.D."/>
            <person name="Hernandez B."/>
            <person name="Javaid M."/>
            <person name="Jayaseelan J.C."/>
            <person name="Lee S."/>
            <person name="Li M."/>
            <person name="Ming W."/>
            <person name="Munidasa M."/>
            <person name="Muniz J."/>
            <person name="Nguyen L."/>
            <person name="Ongeri F."/>
            <person name="Osuji N."/>
            <person name="Pu L.-L."/>
            <person name="Puazo M."/>
            <person name="Qu C."/>
            <person name="Quiroz J."/>
            <person name="Raj R."/>
            <person name="Weissenberger G."/>
            <person name="Xin Y."/>
            <person name="Zou X."/>
            <person name="Han Y."/>
            <person name="Richards S."/>
            <person name="Worley K."/>
            <person name="Muzny D."/>
            <person name="Gibbs R."/>
        </authorList>
    </citation>
    <scope>NUCLEOTIDE SEQUENCE</scope>
    <source>
        <strain evidence="1">Sampled in the wild</strain>
    </source>
</reference>
<protein>
    <submittedName>
        <fullName evidence="1">Uncharacterized protein</fullName>
    </submittedName>
</protein>
<sequence>MYKICKGDDIRPQLMDFFDIATQLEGFNIAMNLELLTIMLLNSLPANFMSLKQCGSRKVKEFLSKNERLNAVKATRFDISVLCVIIITIINSGIKHRSVQKFHRTEAEALRVMRSTGQERWYLDSSCTSATTRAHSLTNQRLWQKEGCCWPVTHNREPICCQLQGSLIMVTSLPSTRKGQQCKARMAD</sequence>
<dbReference type="Proteomes" id="UP000792457">
    <property type="component" value="Unassembled WGS sequence"/>
</dbReference>
<comment type="caution">
    <text evidence="1">The sequence shown here is derived from an EMBL/GenBank/DDBJ whole genome shotgun (WGS) entry which is preliminary data.</text>
</comment>
<reference evidence="1" key="2">
    <citation type="submission" date="2017-10" db="EMBL/GenBank/DDBJ databases">
        <title>Ladona fulva Genome sequencing and assembly.</title>
        <authorList>
            <person name="Murali S."/>
            <person name="Richards S."/>
            <person name="Bandaranaike D."/>
            <person name="Bellair M."/>
            <person name="Blankenburg K."/>
            <person name="Chao H."/>
            <person name="Dinh H."/>
            <person name="Doddapaneni H."/>
            <person name="Dugan-Rocha S."/>
            <person name="Elkadiri S."/>
            <person name="Gnanaolivu R."/>
            <person name="Hernandez B."/>
            <person name="Skinner E."/>
            <person name="Javaid M."/>
            <person name="Lee S."/>
            <person name="Li M."/>
            <person name="Ming W."/>
            <person name="Munidasa M."/>
            <person name="Muniz J."/>
            <person name="Nguyen L."/>
            <person name="Hughes D."/>
            <person name="Osuji N."/>
            <person name="Pu L.-L."/>
            <person name="Puazo M."/>
            <person name="Qu C."/>
            <person name="Quiroz J."/>
            <person name="Raj R."/>
            <person name="Weissenberger G."/>
            <person name="Xin Y."/>
            <person name="Zou X."/>
            <person name="Han Y."/>
            <person name="Worley K."/>
            <person name="Muzny D."/>
            <person name="Gibbs R."/>
        </authorList>
    </citation>
    <scope>NUCLEOTIDE SEQUENCE</scope>
    <source>
        <strain evidence="1">Sampled in the wild</strain>
    </source>
</reference>
<name>A0A8K0KQI8_LADFU</name>
<dbReference type="OrthoDB" id="7697411at2759"/>
<keyword evidence="2" id="KW-1185">Reference proteome</keyword>
<evidence type="ECO:0000313" key="2">
    <source>
        <dbReference type="Proteomes" id="UP000792457"/>
    </source>
</evidence>
<dbReference type="EMBL" id="KZ309838">
    <property type="protein sequence ID" value="KAG8239701.1"/>
    <property type="molecule type" value="Genomic_DNA"/>
</dbReference>
<dbReference type="Pfam" id="PF14223">
    <property type="entry name" value="Retrotran_gag_2"/>
    <property type="match status" value="1"/>
</dbReference>
<organism evidence="1 2">
    <name type="scientific">Ladona fulva</name>
    <name type="common">Scarce chaser dragonfly</name>
    <name type="synonym">Libellula fulva</name>
    <dbReference type="NCBI Taxonomy" id="123851"/>
    <lineage>
        <taxon>Eukaryota</taxon>
        <taxon>Metazoa</taxon>
        <taxon>Ecdysozoa</taxon>
        <taxon>Arthropoda</taxon>
        <taxon>Hexapoda</taxon>
        <taxon>Insecta</taxon>
        <taxon>Pterygota</taxon>
        <taxon>Palaeoptera</taxon>
        <taxon>Odonata</taxon>
        <taxon>Epiprocta</taxon>
        <taxon>Anisoptera</taxon>
        <taxon>Libelluloidea</taxon>
        <taxon>Libellulidae</taxon>
        <taxon>Ladona</taxon>
    </lineage>
</organism>
<dbReference type="AlphaFoldDB" id="A0A8K0KQI8"/>
<accession>A0A8K0KQI8</accession>